<feature type="transmembrane region" description="Helical" evidence="2">
    <location>
        <begin position="419"/>
        <end position="441"/>
    </location>
</feature>
<sequence length="754" mass="78980">MPDDGVTGIARAEAAPPPEPPAPERRAGGGASEPPGASTRPGASTTPDASATATATAPGTAERSTDDLIAEFDEERAARRLPRRLDLIVTAYCFAVTVFVLYQVFFPLRQGQQYWLIVFLGLTLPLAFLLYRARSKPGAATQPTWWDWTLTIAGFLVCFYPLLPVAIGDGGGGFNAFLDRQGSLGTVDIVAGTVLTVLILEAARRTTGLVLPIFCLVFFAFAYYGGYLPMDWAISHAGVDFDQIINGFFNDQSGFYGTPLSVAASYIVLFIIYGAVLQATGAGRFFIDFSFSLFRSSRSAAGRTVVTSGFLLGTVSGSGTATAVTLGSLAWPVLKRAGYPANPAGGVLAAAGIGAILSPPTLGAAAFIIAEYLSVSYLDVMIWAIVPTILYYVGIFIAVEIDARRFGANAIDMPRKRTGWLLARFGYHFLSLGVIVFFLAVGLPPFRAIVYATGVAAVFGLIERIVSRRDPLDDDAVTQPLGRALADYARELFISLSTGIRSAIPVVAVCAAAGIITSVIVKTGVGLTFARMLVGVAESLASDPRAILAITAVLAAVAIILLGLAVPVTASFIISWVIIGPALITLGVERPEAAMFIFYYAVLSEVSPPTALAAVASAAITGGDTMRTMWQATKYTLPAFLAPLAFVLTPAGGSLLLQGDLLTTLWAGAVSVVAVAALAGATGGWVFARATWVERVLLLVGAIACLYLEPVSIAAGLAFLVAAALLNGIRTRFGRNDPDPAPHAPITSQEGTSA</sequence>
<dbReference type="NCBIfam" id="TIGR02123">
    <property type="entry name" value="TRAP_fused"/>
    <property type="match status" value="1"/>
</dbReference>
<feature type="transmembrane region" description="Helical" evidence="2">
    <location>
        <begin position="380"/>
        <end position="399"/>
    </location>
</feature>
<feature type="transmembrane region" description="Helical" evidence="2">
    <location>
        <begin position="183"/>
        <end position="200"/>
    </location>
</feature>
<evidence type="ECO:0000259" key="3">
    <source>
        <dbReference type="Pfam" id="PF06808"/>
    </source>
</evidence>
<dbReference type="KEGG" id="aarc:G127AT_06535"/>
<feature type="region of interest" description="Disordered" evidence="1">
    <location>
        <begin position="1"/>
        <end position="64"/>
    </location>
</feature>
<feature type="domain" description="TRAP C4-dicarboxylate transport system permease DctM subunit" evidence="3">
    <location>
        <begin position="195"/>
        <end position="648"/>
    </location>
</feature>
<feature type="transmembrane region" description="Helical" evidence="2">
    <location>
        <begin position="699"/>
        <end position="726"/>
    </location>
</feature>
<feature type="transmembrane region" description="Helical" evidence="2">
    <location>
        <begin position="640"/>
        <end position="657"/>
    </location>
</feature>
<evidence type="ECO:0000313" key="5">
    <source>
        <dbReference type="Proteomes" id="UP000671914"/>
    </source>
</evidence>
<keyword evidence="2" id="KW-0812">Transmembrane</keyword>
<keyword evidence="2" id="KW-0472">Membrane</keyword>
<reference evidence="4" key="1">
    <citation type="submission" date="2021-03" db="EMBL/GenBank/DDBJ databases">
        <title>Agromyces archimandritus sp. nov., isolated from the cockroach Archimandrita tessellata.</title>
        <authorList>
            <person name="Guzman J."/>
            <person name="Ortuzar M."/>
            <person name="Poehlein A."/>
            <person name="Daniel R."/>
            <person name="Trujillo M."/>
            <person name="Vilcinskas A."/>
        </authorList>
    </citation>
    <scope>NUCLEOTIDE SEQUENCE</scope>
    <source>
        <strain evidence="4">G127AT</strain>
    </source>
</reference>
<feature type="transmembrane region" description="Helical" evidence="2">
    <location>
        <begin position="596"/>
        <end position="620"/>
    </location>
</feature>
<feature type="transmembrane region" description="Helical" evidence="2">
    <location>
        <begin position="263"/>
        <end position="287"/>
    </location>
</feature>
<dbReference type="Proteomes" id="UP000671914">
    <property type="component" value="Chromosome"/>
</dbReference>
<dbReference type="RefSeq" id="WP_210901217.1">
    <property type="nucleotide sequence ID" value="NZ_CP071696.1"/>
</dbReference>
<feature type="transmembrane region" description="Helical" evidence="2">
    <location>
        <begin position="114"/>
        <end position="133"/>
    </location>
</feature>
<feature type="transmembrane region" description="Helical" evidence="2">
    <location>
        <begin position="503"/>
        <end position="525"/>
    </location>
</feature>
<dbReference type="PANTHER" id="PTHR43849:SF2">
    <property type="entry name" value="BLL3936 PROTEIN"/>
    <property type="match status" value="1"/>
</dbReference>
<name>A0A975FPX9_9MICO</name>
<dbReference type="InterPro" id="IPR010656">
    <property type="entry name" value="DctM"/>
</dbReference>
<organism evidence="4 5">
    <name type="scientific">Agromyces archimandritae</name>
    <dbReference type="NCBI Taxonomy" id="2781962"/>
    <lineage>
        <taxon>Bacteria</taxon>
        <taxon>Bacillati</taxon>
        <taxon>Actinomycetota</taxon>
        <taxon>Actinomycetes</taxon>
        <taxon>Micrococcales</taxon>
        <taxon>Microbacteriaceae</taxon>
        <taxon>Agromyces</taxon>
    </lineage>
</organism>
<feature type="transmembrane region" description="Helical" evidence="2">
    <location>
        <begin position="85"/>
        <end position="108"/>
    </location>
</feature>
<feature type="transmembrane region" description="Helical" evidence="2">
    <location>
        <begin position="346"/>
        <end position="368"/>
    </location>
</feature>
<dbReference type="Pfam" id="PF06808">
    <property type="entry name" value="DctM"/>
    <property type="match status" value="1"/>
</dbReference>
<dbReference type="AlphaFoldDB" id="A0A975FPX9"/>
<feature type="transmembrane region" description="Helical" evidence="2">
    <location>
        <begin position="207"/>
        <end position="226"/>
    </location>
</feature>
<keyword evidence="2" id="KW-1133">Transmembrane helix</keyword>
<keyword evidence="5" id="KW-1185">Reference proteome</keyword>
<feature type="transmembrane region" description="Helical" evidence="2">
    <location>
        <begin position="145"/>
        <end position="163"/>
    </location>
</feature>
<evidence type="ECO:0000313" key="4">
    <source>
        <dbReference type="EMBL" id="QTX05849.1"/>
    </source>
</evidence>
<accession>A0A975FPX9</accession>
<feature type="transmembrane region" description="Helical" evidence="2">
    <location>
        <begin position="546"/>
        <end position="566"/>
    </location>
</feature>
<protein>
    <submittedName>
        <fullName evidence="4">TRAP transporter fused permease subunit</fullName>
    </submittedName>
</protein>
<proteinExistence type="predicted"/>
<gene>
    <name evidence="4" type="ORF">G127AT_06535</name>
</gene>
<dbReference type="EMBL" id="CP071696">
    <property type="protein sequence ID" value="QTX05849.1"/>
    <property type="molecule type" value="Genomic_DNA"/>
</dbReference>
<feature type="transmembrane region" description="Helical" evidence="2">
    <location>
        <begin position="664"/>
        <end position="687"/>
    </location>
</feature>
<dbReference type="InterPro" id="IPR011853">
    <property type="entry name" value="TRAP_DctM-Dct_fused"/>
</dbReference>
<feature type="compositionally biased region" description="Low complexity" evidence="1">
    <location>
        <begin position="32"/>
        <end position="61"/>
    </location>
</feature>
<evidence type="ECO:0000256" key="2">
    <source>
        <dbReference type="SAM" id="Phobius"/>
    </source>
</evidence>
<feature type="transmembrane region" description="Helical" evidence="2">
    <location>
        <begin position="572"/>
        <end position="589"/>
    </location>
</feature>
<dbReference type="PANTHER" id="PTHR43849">
    <property type="entry name" value="BLL3936 PROTEIN"/>
    <property type="match status" value="1"/>
</dbReference>
<evidence type="ECO:0000256" key="1">
    <source>
        <dbReference type="SAM" id="MobiDB-lite"/>
    </source>
</evidence>